<feature type="domain" description="Tyr recombinase" evidence="12">
    <location>
        <begin position="123"/>
        <end position="312"/>
    </location>
</feature>
<dbReference type="RefSeq" id="WP_377457113.1">
    <property type="nucleotide sequence ID" value="NZ_JBHLUB010000001.1"/>
</dbReference>
<name>A0ABV6P6U9_9MICC</name>
<dbReference type="PROSITE" id="PS51898">
    <property type="entry name" value="TYR_RECOMBINASE"/>
    <property type="match status" value="1"/>
</dbReference>
<organism evidence="14 15">
    <name type="scientific">Micrococcoides hystricis</name>
    <dbReference type="NCBI Taxonomy" id="1572761"/>
    <lineage>
        <taxon>Bacteria</taxon>
        <taxon>Bacillati</taxon>
        <taxon>Actinomycetota</taxon>
        <taxon>Actinomycetes</taxon>
        <taxon>Micrococcales</taxon>
        <taxon>Micrococcaceae</taxon>
        <taxon>Micrococcoides</taxon>
    </lineage>
</organism>
<evidence type="ECO:0000256" key="7">
    <source>
        <dbReference type="ARBA" id="ARBA00022908"/>
    </source>
</evidence>
<dbReference type="Pfam" id="PF02899">
    <property type="entry name" value="Phage_int_SAM_1"/>
    <property type="match status" value="1"/>
</dbReference>
<evidence type="ECO:0000256" key="11">
    <source>
        <dbReference type="HAMAP-Rule" id="MF_01807"/>
    </source>
</evidence>
<feature type="domain" description="Core-binding (CB)" evidence="13">
    <location>
        <begin position="6"/>
        <end position="102"/>
    </location>
</feature>
<dbReference type="InterPro" id="IPR011932">
    <property type="entry name" value="Recomb_XerD"/>
</dbReference>
<evidence type="ECO:0000256" key="10">
    <source>
        <dbReference type="ARBA" id="ARBA00023306"/>
    </source>
</evidence>
<comment type="function">
    <text evidence="11">Site-specific tyrosine recombinase, which acts by catalyzing the cutting and rejoining of the recombining DNA molecules. The XerC-XerD complex is essential to convert dimers of the bacterial chromosome into monomers to permit their segregation at cell division. It also contributes to the segregational stability of plasmids.</text>
</comment>
<evidence type="ECO:0000256" key="5">
    <source>
        <dbReference type="ARBA" id="ARBA00022618"/>
    </source>
</evidence>
<feature type="active site" evidence="11">
    <location>
        <position position="267"/>
    </location>
</feature>
<comment type="caution">
    <text evidence="14">The sequence shown here is derived from an EMBL/GenBank/DDBJ whole genome shotgun (WGS) entry which is preliminary data.</text>
</comment>
<evidence type="ECO:0000256" key="6">
    <source>
        <dbReference type="ARBA" id="ARBA00022829"/>
    </source>
</evidence>
<dbReference type="InterPro" id="IPR004107">
    <property type="entry name" value="Integrase_SAM-like_N"/>
</dbReference>
<keyword evidence="7 11" id="KW-0229">DNA integration</keyword>
<evidence type="ECO:0000259" key="13">
    <source>
        <dbReference type="PROSITE" id="PS51900"/>
    </source>
</evidence>
<dbReference type="InterPro" id="IPR050090">
    <property type="entry name" value="Tyrosine_recombinase_XerCD"/>
</dbReference>
<accession>A0ABV6P6U9</accession>
<evidence type="ECO:0000256" key="8">
    <source>
        <dbReference type="ARBA" id="ARBA00023125"/>
    </source>
</evidence>
<dbReference type="HAMAP" id="MF_01808">
    <property type="entry name" value="Recomb_XerC_XerD"/>
    <property type="match status" value="1"/>
</dbReference>
<feature type="active site" description="O-(3'-phospho-DNA)-tyrosine intermediate" evidence="11">
    <location>
        <position position="299"/>
    </location>
</feature>
<evidence type="ECO:0000259" key="12">
    <source>
        <dbReference type="PROSITE" id="PS51898"/>
    </source>
</evidence>
<dbReference type="PROSITE" id="PS51900">
    <property type="entry name" value="CB"/>
    <property type="match status" value="1"/>
</dbReference>
<sequence>MKTETHALPPPAQAYFTHLQIERGLSANTMSAYRRDIGRYLNFLAQQNRDLTESRPQDIREFLVTLTDPPIDQDTGEKPKPLSARTAARVIIAVRGLHKFLALEGLTPTDPAAGIKPPTHPESLPKALTVEQVQQLLAAMPEQSPRQLRDKALLEFLYSTGARITEVIDLDVDDLHLDPEPEQPAVVLVRGKGGKDRLVPIGSYAQKAIQAYLVRGRAALAAGGVGNPAVFLNARGGRLSRQSAWQILKDAAAAAELDVPVSPHTLRHCFATHLLQGGADVRVVQELLGHSSVTTTQVYTKVTPDKLQEVFRTSHPRALHSA</sequence>
<dbReference type="InterPro" id="IPR011010">
    <property type="entry name" value="DNA_brk_join_enz"/>
</dbReference>
<keyword evidence="9 11" id="KW-0233">DNA recombination</keyword>
<keyword evidence="8 11" id="KW-0238">DNA-binding</keyword>
<dbReference type="NCBIfam" id="TIGR02225">
    <property type="entry name" value="recomb_XerD"/>
    <property type="match status" value="1"/>
</dbReference>
<evidence type="ECO:0000256" key="9">
    <source>
        <dbReference type="ARBA" id="ARBA00023172"/>
    </source>
</evidence>
<dbReference type="Gene3D" id="1.10.443.10">
    <property type="entry name" value="Intergrase catalytic core"/>
    <property type="match status" value="1"/>
</dbReference>
<keyword evidence="5 11" id="KW-0132">Cell division</keyword>
<keyword evidence="15" id="KW-1185">Reference proteome</keyword>
<keyword evidence="4 11" id="KW-0963">Cytoplasm</keyword>
<dbReference type="NCBIfam" id="NF001399">
    <property type="entry name" value="PRK00283.1"/>
    <property type="match status" value="1"/>
</dbReference>
<dbReference type="EMBL" id="JBHLUB010000001">
    <property type="protein sequence ID" value="MFC0580790.1"/>
    <property type="molecule type" value="Genomic_DNA"/>
</dbReference>
<keyword evidence="10 11" id="KW-0131">Cell cycle</keyword>
<dbReference type="InterPro" id="IPR013762">
    <property type="entry name" value="Integrase-like_cat_sf"/>
</dbReference>
<dbReference type="Gene3D" id="1.10.150.130">
    <property type="match status" value="1"/>
</dbReference>
<evidence type="ECO:0000256" key="4">
    <source>
        <dbReference type="ARBA" id="ARBA00022490"/>
    </source>
</evidence>
<evidence type="ECO:0000313" key="14">
    <source>
        <dbReference type="EMBL" id="MFC0580790.1"/>
    </source>
</evidence>
<reference evidence="14 15" key="1">
    <citation type="submission" date="2024-09" db="EMBL/GenBank/DDBJ databases">
        <authorList>
            <person name="Sun Q."/>
            <person name="Mori K."/>
        </authorList>
    </citation>
    <scope>NUCLEOTIDE SEQUENCE [LARGE SCALE GENOMIC DNA]</scope>
    <source>
        <strain evidence="14 15">NCAIM B.02604</strain>
    </source>
</reference>
<dbReference type="PANTHER" id="PTHR30349">
    <property type="entry name" value="PHAGE INTEGRASE-RELATED"/>
    <property type="match status" value="1"/>
</dbReference>
<evidence type="ECO:0000256" key="1">
    <source>
        <dbReference type="ARBA" id="ARBA00004496"/>
    </source>
</evidence>
<evidence type="ECO:0000313" key="15">
    <source>
        <dbReference type="Proteomes" id="UP001589862"/>
    </source>
</evidence>
<feature type="active site" evidence="11">
    <location>
        <position position="290"/>
    </location>
</feature>
<dbReference type="Pfam" id="PF00589">
    <property type="entry name" value="Phage_integrase"/>
    <property type="match status" value="1"/>
</dbReference>
<gene>
    <name evidence="11 14" type="primary">xerD</name>
    <name evidence="14" type="ORF">ACFFFR_00090</name>
</gene>
<comment type="similarity">
    <text evidence="2 11">Belongs to the 'phage' integrase family. XerD subfamily.</text>
</comment>
<dbReference type="InterPro" id="IPR023009">
    <property type="entry name" value="Tyrosine_recombinase_XerC/XerD"/>
</dbReference>
<dbReference type="Proteomes" id="UP001589862">
    <property type="component" value="Unassembled WGS sequence"/>
</dbReference>
<dbReference type="InterPro" id="IPR010998">
    <property type="entry name" value="Integrase_recombinase_N"/>
</dbReference>
<dbReference type="CDD" id="cd00798">
    <property type="entry name" value="INT_XerDC_C"/>
    <property type="match status" value="1"/>
</dbReference>
<keyword evidence="6 11" id="KW-0159">Chromosome partition</keyword>
<evidence type="ECO:0000256" key="3">
    <source>
        <dbReference type="ARBA" id="ARBA00015810"/>
    </source>
</evidence>
<evidence type="ECO:0000256" key="2">
    <source>
        <dbReference type="ARBA" id="ARBA00010450"/>
    </source>
</evidence>
<dbReference type="PANTHER" id="PTHR30349:SF81">
    <property type="entry name" value="TYROSINE RECOMBINASE XERC"/>
    <property type="match status" value="1"/>
</dbReference>
<proteinExistence type="inferred from homology"/>
<feature type="active site" evidence="11">
    <location>
        <position position="192"/>
    </location>
</feature>
<dbReference type="InterPro" id="IPR044068">
    <property type="entry name" value="CB"/>
</dbReference>
<dbReference type="SUPFAM" id="SSF56349">
    <property type="entry name" value="DNA breaking-rejoining enzymes"/>
    <property type="match status" value="1"/>
</dbReference>
<dbReference type="InterPro" id="IPR002104">
    <property type="entry name" value="Integrase_catalytic"/>
</dbReference>
<protein>
    <recommendedName>
        <fullName evidence="3 11">Tyrosine recombinase XerD</fullName>
    </recommendedName>
</protein>
<feature type="active site" evidence="11">
    <location>
        <position position="264"/>
    </location>
</feature>
<feature type="active site" evidence="11">
    <location>
        <position position="163"/>
    </location>
</feature>
<comment type="subcellular location">
    <subcellularLocation>
        <location evidence="1 11">Cytoplasm</location>
    </subcellularLocation>
</comment>
<dbReference type="HAMAP" id="MF_01807">
    <property type="entry name" value="Recomb_XerD"/>
    <property type="match status" value="1"/>
</dbReference>
<comment type="subunit">
    <text evidence="11">Forms a cyclic heterotetrameric complex composed of two molecules of XerC and two molecules of XerD.</text>
</comment>